<protein>
    <submittedName>
        <fullName evidence="2">DUF2281 domain-containing protein</fullName>
    </submittedName>
</protein>
<dbReference type="Pfam" id="PF10047">
    <property type="entry name" value="DUF2281"/>
    <property type="match status" value="1"/>
</dbReference>
<organism evidence="2 3">
    <name type="scientific">Nostoc edaphicum CCNP1411</name>
    <dbReference type="NCBI Taxonomy" id="1472755"/>
    <lineage>
        <taxon>Bacteria</taxon>
        <taxon>Bacillati</taxon>
        <taxon>Cyanobacteriota</taxon>
        <taxon>Cyanophyceae</taxon>
        <taxon>Nostocales</taxon>
        <taxon>Nostocaceae</taxon>
        <taxon>Nostoc</taxon>
    </lineage>
</organism>
<evidence type="ECO:0000313" key="2">
    <source>
        <dbReference type="EMBL" id="QMS91682.1"/>
    </source>
</evidence>
<dbReference type="AlphaFoldDB" id="A0A7D7QIX6"/>
<accession>A0A7D7QIX6</accession>
<gene>
    <name evidence="2" type="ORF">HUN01_30285</name>
</gene>
<name>A0A7D7QIX6_9NOSO</name>
<dbReference type="KEGG" id="ned:HUN01_30285"/>
<dbReference type="Proteomes" id="UP000514713">
    <property type="component" value="Chromosome"/>
</dbReference>
<feature type="domain" description="DUF2281" evidence="1">
    <location>
        <begin position="6"/>
        <end position="38"/>
    </location>
</feature>
<reference evidence="3" key="1">
    <citation type="submission" date="2020-06" db="EMBL/GenBank/DDBJ databases">
        <title>Nostoc edaphicum CCNP1411 genome.</title>
        <authorList>
            <person name="Fidor A."/>
            <person name="Grabski M."/>
            <person name="Gawor J."/>
            <person name="Gromadka R."/>
            <person name="Wegrzyn G."/>
            <person name="Mazur-Marzec H."/>
        </authorList>
    </citation>
    <scope>NUCLEOTIDE SEQUENCE [LARGE SCALE GENOMIC DNA]</scope>
    <source>
        <strain evidence="3">CCNP1411</strain>
    </source>
</reference>
<dbReference type="EMBL" id="CP054698">
    <property type="protein sequence ID" value="QMS91682.1"/>
    <property type="molecule type" value="Genomic_DNA"/>
</dbReference>
<evidence type="ECO:0000259" key="1">
    <source>
        <dbReference type="Pfam" id="PF10047"/>
    </source>
</evidence>
<keyword evidence="3" id="KW-1185">Reference proteome</keyword>
<proteinExistence type="predicted"/>
<evidence type="ECO:0000313" key="3">
    <source>
        <dbReference type="Proteomes" id="UP000514713"/>
    </source>
</evidence>
<dbReference type="RefSeq" id="WP_181929277.1">
    <property type="nucleotide sequence ID" value="NZ_CP054698.1"/>
</dbReference>
<sequence length="81" mass="9455">MIPEQELLTKWRSLPPDKQEEVLDFVEFLRLKNSANKTPLGERLWQIRTRIVASGKNLLNEDEIEQELANRRGGIQGREVL</sequence>
<dbReference type="InterPro" id="IPR018739">
    <property type="entry name" value="DUF2281"/>
</dbReference>